<sequence length="103" mass="12345">MRFNQSCSDRIASKLPSDLLWFPQQIQPWFKQSVSHPQAHLHLFQKVKMKTQDSIFNTEFLPIDKCVHVLYCTVDVLNAWWRLLLLLFLRQHSVAFSFFFTFL</sequence>
<keyword evidence="2" id="KW-1185">Reference proteome</keyword>
<accession>A0AAV9S7J5</accession>
<dbReference type="EMBL" id="JAHHUM010000743">
    <property type="protein sequence ID" value="KAK5617309.1"/>
    <property type="molecule type" value="Genomic_DNA"/>
</dbReference>
<comment type="caution">
    <text evidence="1">The sequence shown here is derived from an EMBL/GenBank/DDBJ whole genome shotgun (WGS) entry which is preliminary data.</text>
</comment>
<organism evidence="1 2">
    <name type="scientific">Crenichthys baileyi</name>
    <name type="common">White River springfish</name>
    <dbReference type="NCBI Taxonomy" id="28760"/>
    <lineage>
        <taxon>Eukaryota</taxon>
        <taxon>Metazoa</taxon>
        <taxon>Chordata</taxon>
        <taxon>Craniata</taxon>
        <taxon>Vertebrata</taxon>
        <taxon>Euteleostomi</taxon>
        <taxon>Actinopterygii</taxon>
        <taxon>Neopterygii</taxon>
        <taxon>Teleostei</taxon>
        <taxon>Neoteleostei</taxon>
        <taxon>Acanthomorphata</taxon>
        <taxon>Ovalentaria</taxon>
        <taxon>Atherinomorphae</taxon>
        <taxon>Cyprinodontiformes</taxon>
        <taxon>Goodeidae</taxon>
        <taxon>Crenichthys</taxon>
    </lineage>
</organism>
<evidence type="ECO:0000313" key="2">
    <source>
        <dbReference type="Proteomes" id="UP001311232"/>
    </source>
</evidence>
<dbReference type="Proteomes" id="UP001311232">
    <property type="component" value="Unassembled WGS sequence"/>
</dbReference>
<gene>
    <name evidence="1" type="ORF">CRENBAI_007907</name>
</gene>
<proteinExistence type="predicted"/>
<name>A0AAV9S7J5_9TELE</name>
<reference evidence="1 2" key="1">
    <citation type="submission" date="2021-06" db="EMBL/GenBank/DDBJ databases">
        <authorList>
            <person name="Palmer J.M."/>
        </authorList>
    </citation>
    <scope>NUCLEOTIDE SEQUENCE [LARGE SCALE GENOMIC DNA]</scope>
    <source>
        <strain evidence="1 2">MEX-2019</strain>
        <tissue evidence="1">Muscle</tissue>
    </source>
</reference>
<dbReference type="AlphaFoldDB" id="A0AAV9S7J5"/>
<evidence type="ECO:0000313" key="1">
    <source>
        <dbReference type="EMBL" id="KAK5617309.1"/>
    </source>
</evidence>
<protein>
    <submittedName>
        <fullName evidence="1">Uncharacterized protein</fullName>
    </submittedName>
</protein>